<dbReference type="Pfam" id="PF12867">
    <property type="entry name" value="DinB_2"/>
    <property type="match status" value="1"/>
</dbReference>
<dbReference type="InterPro" id="IPR034660">
    <property type="entry name" value="DinB/YfiT-like"/>
</dbReference>
<dbReference type="RefSeq" id="WP_230272125.1">
    <property type="nucleotide sequence ID" value="NZ_JAJKFW010000012.1"/>
</dbReference>
<evidence type="ECO:0000259" key="1">
    <source>
        <dbReference type="Pfam" id="PF12867"/>
    </source>
</evidence>
<dbReference type="Proteomes" id="UP001430306">
    <property type="component" value="Unassembled WGS sequence"/>
</dbReference>
<reference evidence="2" key="1">
    <citation type="submission" date="2021-11" db="EMBL/GenBank/DDBJ databases">
        <title>Genome sequence.</title>
        <authorList>
            <person name="Sun Q."/>
        </authorList>
    </citation>
    <scope>NUCLEOTIDE SEQUENCE</scope>
    <source>
        <strain evidence="2">JC740</strain>
    </source>
</reference>
<dbReference type="Gene3D" id="1.20.120.450">
    <property type="entry name" value="dinb family like domain"/>
    <property type="match status" value="1"/>
</dbReference>
<organism evidence="2 3">
    <name type="scientific">Rhodopirellula halodulae</name>
    <dbReference type="NCBI Taxonomy" id="2894198"/>
    <lineage>
        <taxon>Bacteria</taxon>
        <taxon>Pseudomonadati</taxon>
        <taxon>Planctomycetota</taxon>
        <taxon>Planctomycetia</taxon>
        <taxon>Pirellulales</taxon>
        <taxon>Pirellulaceae</taxon>
        <taxon>Rhodopirellula</taxon>
    </lineage>
</organism>
<accession>A0ABS8NGX9</accession>
<evidence type="ECO:0000313" key="3">
    <source>
        <dbReference type="Proteomes" id="UP001430306"/>
    </source>
</evidence>
<name>A0ABS8NGX9_9BACT</name>
<dbReference type="SUPFAM" id="SSF109854">
    <property type="entry name" value="DinB/YfiT-like putative metalloenzymes"/>
    <property type="match status" value="1"/>
</dbReference>
<feature type="domain" description="DinB-like" evidence="1">
    <location>
        <begin position="17"/>
        <end position="150"/>
    </location>
</feature>
<sequence length="163" mass="18382">MQAKDAIRSAMNFSDMVFRGYLGDLDDKELMLRPNPDCNHLAWQIGHLIVSEVMMVSGMFPDKKTELPEGFEEAHHKDNAGCDDASKFNTREEYFDLMTKVRTNTLAALTEMDDSTLDDPSPEHMRAFCPTIGDMFILIGTHPMMHAGQVVPVRRSCGKPVLF</sequence>
<proteinExistence type="predicted"/>
<comment type="caution">
    <text evidence="2">The sequence shown here is derived from an EMBL/GenBank/DDBJ whole genome shotgun (WGS) entry which is preliminary data.</text>
</comment>
<dbReference type="InterPro" id="IPR024775">
    <property type="entry name" value="DinB-like"/>
</dbReference>
<evidence type="ECO:0000313" key="2">
    <source>
        <dbReference type="EMBL" id="MCC9641741.1"/>
    </source>
</evidence>
<gene>
    <name evidence="2" type="ORF">LOC71_05605</name>
</gene>
<protein>
    <submittedName>
        <fullName evidence="2">DinB family protein</fullName>
    </submittedName>
</protein>
<dbReference type="EMBL" id="JAJKFW010000012">
    <property type="protein sequence ID" value="MCC9641741.1"/>
    <property type="molecule type" value="Genomic_DNA"/>
</dbReference>
<keyword evidence="3" id="KW-1185">Reference proteome</keyword>